<reference evidence="1" key="1">
    <citation type="submission" date="2018-07" db="EMBL/GenBank/DDBJ databases">
        <authorList>
            <person name="Quirk P.G."/>
            <person name="Krulwich T.A."/>
        </authorList>
    </citation>
    <scope>NUCLEOTIDE SEQUENCE</scope>
</reference>
<dbReference type="AlphaFoldDB" id="A0A336M242"/>
<proteinExistence type="predicted"/>
<accession>A0A336M242</accession>
<sequence length="84" mass="9095">MFNSGVSIETAATYNGSNFGTVNPFPKFPDAKFGFILFKVSLKQLSNDATSLLGHVQTGYFKLNIVIYATLTVGVKTNKLSIIS</sequence>
<evidence type="ECO:0000313" key="1">
    <source>
        <dbReference type="EMBL" id="SSX22507.1"/>
    </source>
</evidence>
<gene>
    <name evidence="1" type="primary">CSON006911</name>
</gene>
<dbReference type="VEuPathDB" id="VectorBase:CSON006911"/>
<name>A0A336M242_CULSO</name>
<dbReference type="EMBL" id="UFQT01000259">
    <property type="protein sequence ID" value="SSX22507.1"/>
    <property type="molecule type" value="Genomic_DNA"/>
</dbReference>
<organism evidence="1">
    <name type="scientific">Culicoides sonorensis</name>
    <name type="common">Biting midge</name>
    <dbReference type="NCBI Taxonomy" id="179676"/>
    <lineage>
        <taxon>Eukaryota</taxon>
        <taxon>Metazoa</taxon>
        <taxon>Ecdysozoa</taxon>
        <taxon>Arthropoda</taxon>
        <taxon>Hexapoda</taxon>
        <taxon>Insecta</taxon>
        <taxon>Pterygota</taxon>
        <taxon>Neoptera</taxon>
        <taxon>Endopterygota</taxon>
        <taxon>Diptera</taxon>
        <taxon>Nematocera</taxon>
        <taxon>Chironomoidea</taxon>
        <taxon>Ceratopogonidae</taxon>
        <taxon>Ceratopogoninae</taxon>
        <taxon>Culicoides</taxon>
        <taxon>Monoculicoides</taxon>
    </lineage>
</organism>
<protein>
    <submittedName>
        <fullName evidence="1">CSON006911 protein</fullName>
    </submittedName>
</protein>